<organism evidence="1 2">
    <name type="scientific">Candidatus Litorirhabdus singularis</name>
    <dbReference type="NCBI Taxonomy" id="2518993"/>
    <lineage>
        <taxon>Bacteria</taxon>
        <taxon>Pseudomonadati</taxon>
        <taxon>Pseudomonadota</taxon>
        <taxon>Gammaproteobacteria</taxon>
        <taxon>Cellvibrionales</taxon>
        <taxon>Halieaceae</taxon>
        <taxon>Candidatus Litorirhabdus</taxon>
    </lineage>
</organism>
<comment type="caution">
    <text evidence="1">The sequence shown here is derived from an EMBL/GenBank/DDBJ whole genome shotgun (WGS) entry which is preliminary data.</text>
</comment>
<dbReference type="SUPFAM" id="SSF75169">
    <property type="entry name" value="DsrEFH-like"/>
    <property type="match status" value="1"/>
</dbReference>
<dbReference type="Proteomes" id="UP001143362">
    <property type="component" value="Unassembled WGS sequence"/>
</dbReference>
<dbReference type="InterPro" id="IPR027396">
    <property type="entry name" value="DsrEFH-like"/>
</dbReference>
<dbReference type="Pfam" id="PF02635">
    <property type="entry name" value="DsrE"/>
    <property type="match status" value="1"/>
</dbReference>
<dbReference type="Gene3D" id="3.40.1260.10">
    <property type="entry name" value="DsrEFH-like"/>
    <property type="match status" value="1"/>
</dbReference>
<proteinExistence type="predicted"/>
<dbReference type="EMBL" id="SHNN01000007">
    <property type="protein sequence ID" value="MCX2983319.1"/>
    <property type="molecule type" value="Genomic_DNA"/>
</dbReference>
<gene>
    <name evidence="1" type="ORF">EYC98_20865</name>
</gene>
<reference evidence="1" key="1">
    <citation type="submission" date="2019-02" db="EMBL/GenBank/DDBJ databases">
        <authorList>
            <person name="Li S.-H."/>
        </authorList>
    </citation>
    <scope>NUCLEOTIDE SEQUENCE</scope>
    <source>
        <strain evidence="1">IMCC14734</strain>
    </source>
</reference>
<evidence type="ECO:0008006" key="3">
    <source>
        <dbReference type="Google" id="ProtNLM"/>
    </source>
</evidence>
<sequence length="163" mass="18196">MLRLLAVVALLFLSDSLIRRWFAICLLALCFCGSIAHAEGDDARRYLAEIELHTEAELFAALQRSQALFDSGTLALHSDQPVRLVLHGPEVFVLLLQNYQQHKQTVDLAAQLSAFGVVDVKVCETWMRGAKVNAAELPPFIGTVPFGPAEEKRLLDEEGYIWF</sequence>
<name>A0ABT3TLW3_9GAMM</name>
<evidence type="ECO:0000313" key="1">
    <source>
        <dbReference type="EMBL" id="MCX2983319.1"/>
    </source>
</evidence>
<keyword evidence="2" id="KW-1185">Reference proteome</keyword>
<accession>A0ABT3TLW3</accession>
<dbReference type="InterPro" id="IPR003787">
    <property type="entry name" value="Sulphur_relay_DsrE/F-like"/>
</dbReference>
<protein>
    <recommendedName>
        <fullName evidence="3">Acyl-CoA transferase</fullName>
    </recommendedName>
</protein>
<evidence type="ECO:0000313" key="2">
    <source>
        <dbReference type="Proteomes" id="UP001143362"/>
    </source>
</evidence>
<dbReference type="RefSeq" id="WP_279247358.1">
    <property type="nucleotide sequence ID" value="NZ_SHNN01000007.1"/>
</dbReference>